<dbReference type="GO" id="GO:0000976">
    <property type="term" value="F:transcription cis-regulatory region binding"/>
    <property type="evidence" value="ECO:0007669"/>
    <property type="project" value="TreeGrafter"/>
</dbReference>
<evidence type="ECO:0000256" key="2">
    <source>
        <dbReference type="ARBA" id="ARBA00023125"/>
    </source>
</evidence>
<dbReference type="KEGG" id="sna:Snas_1039"/>
<dbReference type="SUPFAM" id="SSF47413">
    <property type="entry name" value="lambda repressor-like DNA-binding domains"/>
    <property type="match status" value="1"/>
</dbReference>
<dbReference type="SMART" id="SM00354">
    <property type="entry name" value="HTH_LACI"/>
    <property type="match status" value="1"/>
</dbReference>
<keyword evidence="3" id="KW-0804">Transcription</keyword>
<protein>
    <submittedName>
        <fullName evidence="5">Transcriptional regulator, LacI family</fullName>
    </submittedName>
</protein>
<sequence>MDHTRPTTLADVAKRAGVSVATASRVLNGSPHKVSAGLAAKVRAIADELRYAPNAQAQGLARSTSRVVALLLHDITDPYFGQIAQGVLAEAAERDVCVVIAETGIDPDNERDQLASLGSLRPRAAIMVGSRTTETDAEQRLSRALEDLRAIGTAVVNVGQPSLPGSCVHPLNREGAKELATHLAGLGHRRFALVTGPASLRVVAERREGFVDGLPVEAGVEIIDAPFSRDGGHDAGMRFAAMSNRASAVFVTSDVMASGFYAALRESGLSIPEDVSVAGFDDVPVAADLYPALTTVRLPLSGMGAQALRLALDGEEEQTVTIEPELIPRASTARA</sequence>
<dbReference type="EMBL" id="CP001778">
    <property type="protein sequence ID" value="ADD40749.1"/>
    <property type="molecule type" value="Genomic_DNA"/>
</dbReference>
<dbReference type="SUPFAM" id="SSF53822">
    <property type="entry name" value="Periplasmic binding protein-like I"/>
    <property type="match status" value="1"/>
</dbReference>
<dbReference type="GO" id="GO:0003700">
    <property type="term" value="F:DNA-binding transcription factor activity"/>
    <property type="evidence" value="ECO:0007669"/>
    <property type="project" value="TreeGrafter"/>
</dbReference>
<feature type="domain" description="HTH lacI-type" evidence="4">
    <location>
        <begin position="7"/>
        <end position="62"/>
    </location>
</feature>
<keyword evidence="2" id="KW-0238">DNA-binding</keyword>
<dbReference type="OrthoDB" id="3226810at2"/>
<dbReference type="PANTHER" id="PTHR30146">
    <property type="entry name" value="LACI-RELATED TRANSCRIPTIONAL REPRESSOR"/>
    <property type="match status" value="1"/>
</dbReference>
<dbReference type="Gene3D" id="1.10.260.40">
    <property type="entry name" value="lambda repressor-like DNA-binding domains"/>
    <property type="match status" value="1"/>
</dbReference>
<dbReference type="CDD" id="cd01392">
    <property type="entry name" value="HTH_LacI"/>
    <property type="match status" value="1"/>
</dbReference>
<evidence type="ECO:0000313" key="6">
    <source>
        <dbReference type="Proteomes" id="UP000000844"/>
    </source>
</evidence>
<dbReference type="Pfam" id="PF13377">
    <property type="entry name" value="Peripla_BP_3"/>
    <property type="match status" value="1"/>
</dbReference>
<dbReference type="Gene3D" id="3.40.50.2300">
    <property type="match status" value="2"/>
</dbReference>
<gene>
    <name evidence="5" type="ordered locus">Snas_1039</name>
</gene>
<dbReference type="PROSITE" id="PS50932">
    <property type="entry name" value="HTH_LACI_2"/>
    <property type="match status" value="1"/>
</dbReference>
<dbReference type="InterPro" id="IPR010982">
    <property type="entry name" value="Lambda_DNA-bd_dom_sf"/>
</dbReference>
<evidence type="ECO:0000313" key="5">
    <source>
        <dbReference type="EMBL" id="ADD40749.1"/>
    </source>
</evidence>
<dbReference type="InterPro" id="IPR046335">
    <property type="entry name" value="LacI/GalR-like_sensor"/>
</dbReference>
<dbReference type="PROSITE" id="PS00356">
    <property type="entry name" value="HTH_LACI_1"/>
    <property type="match status" value="1"/>
</dbReference>
<dbReference type="InterPro" id="IPR028082">
    <property type="entry name" value="Peripla_BP_I"/>
</dbReference>
<dbReference type="HOGENOM" id="CLU_037628_6_4_11"/>
<evidence type="ECO:0000256" key="3">
    <source>
        <dbReference type="ARBA" id="ARBA00023163"/>
    </source>
</evidence>
<dbReference type="eggNOG" id="COG1609">
    <property type="taxonomic scope" value="Bacteria"/>
</dbReference>
<accession>D3QA37</accession>
<evidence type="ECO:0000256" key="1">
    <source>
        <dbReference type="ARBA" id="ARBA00023015"/>
    </source>
</evidence>
<dbReference type="RefSeq" id="WP_013016320.1">
    <property type="nucleotide sequence ID" value="NC_013947.1"/>
</dbReference>
<dbReference type="PANTHER" id="PTHR30146:SF153">
    <property type="entry name" value="LACTOSE OPERON REPRESSOR"/>
    <property type="match status" value="1"/>
</dbReference>
<keyword evidence="1" id="KW-0805">Transcription regulation</keyword>
<dbReference type="AlphaFoldDB" id="D3QA37"/>
<evidence type="ECO:0000259" key="4">
    <source>
        <dbReference type="PROSITE" id="PS50932"/>
    </source>
</evidence>
<dbReference type="InterPro" id="IPR000843">
    <property type="entry name" value="HTH_LacI"/>
</dbReference>
<dbReference type="STRING" id="446470.Snas_1039"/>
<dbReference type="PRINTS" id="PR00036">
    <property type="entry name" value="HTHLACI"/>
</dbReference>
<reference evidence="5 6" key="1">
    <citation type="journal article" date="2009" name="Stand. Genomic Sci.">
        <title>Complete genome sequence of Stackebrandtia nassauensis type strain (LLR-40K-21).</title>
        <authorList>
            <person name="Munk C."/>
            <person name="Lapidus A."/>
            <person name="Copeland A."/>
            <person name="Jando M."/>
            <person name="Mayilraj S."/>
            <person name="Glavina Del Rio T."/>
            <person name="Nolan M."/>
            <person name="Chen F."/>
            <person name="Lucas S."/>
            <person name="Tice H."/>
            <person name="Cheng J.F."/>
            <person name="Han C."/>
            <person name="Detter J.C."/>
            <person name="Bruce D."/>
            <person name="Goodwin L."/>
            <person name="Chain P."/>
            <person name="Pitluck S."/>
            <person name="Goker M."/>
            <person name="Ovchinikova G."/>
            <person name="Pati A."/>
            <person name="Ivanova N."/>
            <person name="Mavromatis K."/>
            <person name="Chen A."/>
            <person name="Palaniappan K."/>
            <person name="Land M."/>
            <person name="Hauser L."/>
            <person name="Chang Y.J."/>
            <person name="Jeffries C.D."/>
            <person name="Bristow J."/>
            <person name="Eisen J.A."/>
            <person name="Markowitz V."/>
            <person name="Hugenholtz P."/>
            <person name="Kyrpides N.C."/>
            <person name="Klenk H.P."/>
        </authorList>
    </citation>
    <scope>NUCLEOTIDE SEQUENCE [LARGE SCALE GENOMIC DNA]</scope>
    <source>
        <strain evidence="6">DSM 44728 / CIP 108903 / NRRL B-16338 / NBRC 102104 / LLR-40K-21</strain>
    </source>
</reference>
<dbReference type="Proteomes" id="UP000000844">
    <property type="component" value="Chromosome"/>
</dbReference>
<name>D3QA37_STANL</name>
<organism evidence="5 6">
    <name type="scientific">Stackebrandtia nassauensis (strain DSM 44728 / CIP 108903 / NRRL B-16338 / NBRC 102104 / LLR-40K-21)</name>
    <dbReference type="NCBI Taxonomy" id="446470"/>
    <lineage>
        <taxon>Bacteria</taxon>
        <taxon>Bacillati</taxon>
        <taxon>Actinomycetota</taxon>
        <taxon>Actinomycetes</taxon>
        <taxon>Glycomycetales</taxon>
        <taxon>Glycomycetaceae</taxon>
        <taxon>Stackebrandtia</taxon>
    </lineage>
</organism>
<dbReference type="CDD" id="cd06267">
    <property type="entry name" value="PBP1_LacI_sugar_binding-like"/>
    <property type="match status" value="1"/>
</dbReference>
<dbReference type="Pfam" id="PF00356">
    <property type="entry name" value="LacI"/>
    <property type="match status" value="1"/>
</dbReference>
<keyword evidence="6" id="KW-1185">Reference proteome</keyword>
<proteinExistence type="predicted"/>